<dbReference type="Gene3D" id="3.30.70.1070">
    <property type="entry name" value="Sporulation related repeat"/>
    <property type="match status" value="1"/>
</dbReference>
<reference evidence="4 5" key="1">
    <citation type="submission" date="2023-07" db="EMBL/GenBank/DDBJ databases">
        <title>Sorghum-associated microbial communities from plants grown in Nebraska, USA.</title>
        <authorList>
            <person name="Schachtman D."/>
        </authorList>
    </citation>
    <scope>NUCLEOTIDE SEQUENCE [LARGE SCALE GENOMIC DNA]</scope>
    <source>
        <strain evidence="4 5">DS2154</strain>
    </source>
</reference>
<feature type="transmembrane region" description="Helical" evidence="2">
    <location>
        <begin position="33"/>
        <end position="53"/>
    </location>
</feature>
<evidence type="ECO:0000259" key="3">
    <source>
        <dbReference type="PROSITE" id="PS51724"/>
    </source>
</evidence>
<keyword evidence="2" id="KW-1133">Transmembrane helix</keyword>
<feature type="region of interest" description="Disordered" evidence="1">
    <location>
        <begin position="1"/>
        <end position="23"/>
    </location>
</feature>
<gene>
    <name evidence="4" type="ORF">J2800_001919</name>
</gene>
<feature type="domain" description="SPOR" evidence="3">
    <location>
        <begin position="189"/>
        <end position="271"/>
    </location>
</feature>
<feature type="region of interest" description="Disordered" evidence="1">
    <location>
        <begin position="57"/>
        <end position="88"/>
    </location>
</feature>
<feature type="compositionally biased region" description="Low complexity" evidence="1">
    <location>
        <begin position="70"/>
        <end position="88"/>
    </location>
</feature>
<name>A0ABU1MYB7_9CAUL</name>
<dbReference type="SUPFAM" id="SSF110997">
    <property type="entry name" value="Sporulation related repeat"/>
    <property type="match status" value="1"/>
</dbReference>
<accession>A0ABU1MYB7</accession>
<dbReference type="Pfam" id="PF05036">
    <property type="entry name" value="SPOR"/>
    <property type="match status" value="1"/>
</dbReference>
<organism evidence="4 5">
    <name type="scientific">Caulobacter rhizosphaerae</name>
    <dbReference type="NCBI Taxonomy" id="2010972"/>
    <lineage>
        <taxon>Bacteria</taxon>
        <taxon>Pseudomonadati</taxon>
        <taxon>Pseudomonadota</taxon>
        <taxon>Alphaproteobacteria</taxon>
        <taxon>Caulobacterales</taxon>
        <taxon>Caulobacteraceae</taxon>
        <taxon>Caulobacter</taxon>
    </lineage>
</organism>
<proteinExistence type="predicted"/>
<keyword evidence="2" id="KW-0472">Membrane</keyword>
<evidence type="ECO:0000313" key="4">
    <source>
        <dbReference type="EMBL" id="MDR6531177.1"/>
    </source>
</evidence>
<evidence type="ECO:0000256" key="2">
    <source>
        <dbReference type="SAM" id="Phobius"/>
    </source>
</evidence>
<keyword evidence="2" id="KW-0812">Transmembrane</keyword>
<feature type="compositionally biased region" description="Low complexity" evidence="1">
    <location>
        <begin position="142"/>
        <end position="158"/>
    </location>
</feature>
<evidence type="ECO:0000256" key="1">
    <source>
        <dbReference type="SAM" id="MobiDB-lite"/>
    </source>
</evidence>
<protein>
    <submittedName>
        <fullName evidence="4">Cytoskeletal protein RodZ</fullName>
    </submittedName>
</protein>
<dbReference type="Proteomes" id="UP001262754">
    <property type="component" value="Unassembled WGS sequence"/>
</dbReference>
<dbReference type="InterPro" id="IPR036680">
    <property type="entry name" value="SPOR-like_sf"/>
</dbReference>
<dbReference type="InterPro" id="IPR007730">
    <property type="entry name" value="SPOR-like_dom"/>
</dbReference>
<dbReference type="EMBL" id="JAVDRL010000005">
    <property type="protein sequence ID" value="MDR6531177.1"/>
    <property type="molecule type" value="Genomic_DNA"/>
</dbReference>
<evidence type="ECO:0000313" key="5">
    <source>
        <dbReference type="Proteomes" id="UP001262754"/>
    </source>
</evidence>
<dbReference type="PROSITE" id="PS51724">
    <property type="entry name" value="SPOR"/>
    <property type="match status" value="1"/>
</dbReference>
<dbReference type="RefSeq" id="WP_163231458.1">
    <property type="nucleotide sequence ID" value="NZ_BMLD01000006.1"/>
</dbReference>
<comment type="caution">
    <text evidence="4">The sequence shown here is derived from an EMBL/GenBank/DDBJ whole genome shotgun (WGS) entry which is preliminary data.</text>
</comment>
<feature type="region of interest" description="Disordered" evidence="1">
    <location>
        <begin position="101"/>
        <end position="158"/>
    </location>
</feature>
<feature type="compositionally biased region" description="Low complexity" evidence="1">
    <location>
        <begin position="125"/>
        <end position="134"/>
    </location>
</feature>
<keyword evidence="5" id="KW-1185">Reference proteome</keyword>
<sequence>MSDPHRGAYTPPTDAPLSFDARQPVRGSRPLPMTLIISAVVLATLVVAVLLIYRGGVRGPNEPPRTVGEPVAQVKAPPPADAAQPADPASGLQIYKSETPEASPTFAAQPEAPMARPTPPPPSAPVQTATLQPAKPAPAGPAAPVSAAPATKPAAKPAQTIEGLATAAVSPRATAPAATKPAAAPVPAASAGGPASVQIGALSSTALADKAWSDAARIAPGLAAGKGKRVEAIDKNGTTLYRTAVTGFASRAEAKAFCDALSAAGKSCFVK</sequence>